<dbReference type="CDD" id="cd01127">
    <property type="entry name" value="TrwB_TraG_TraD_VirD4"/>
    <property type="match status" value="1"/>
</dbReference>
<dbReference type="InterPro" id="IPR051162">
    <property type="entry name" value="T4SS_component"/>
</dbReference>
<keyword evidence="1" id="KW-0812">Transmembrane</keyword>
<dbReference type="AlphaFoldDB" id="A0AAI9T1X8"/>
<dbReference type="Pfam" id="PF12696">
    <property type="entry name" value="TraG-D_C"/>
    <property type="match status" value="1"/>
</dbReference>
<evidence type="ECO:0000313" key="4">
    <source>
        <dbReference type="EMBL" id="KAI91999.1"/>
    </source>
</evidence>
<comment type="caution">
    <text evidence="4">The sequence shown here is derived from an EMBL/GenBank/DDBJ whole genome shotgun (WGS) entry which is preliminary data.</text>
</comment>
<name>A0AAI9T1X8_SPIME</name>
<dbReference type="PANTHER" id="PTHR30121">
    <property type="entry name" value="UNCHARACTERIZED PROTEIN YJGR-RELATED"/>
    <property type="match status" value="1"/>
</dbReference>
<dbReference type="InterPro" id="IPR032689">
    <property type="entry name" value="TraG-D_C"/>
</dbReference>
<feature type="domain" description="Helicase HerA central" evidence="2">
    <location>
        <begin position="128"/>
        <end position="346"/>
    </location>
</feature>
<accession>A0AAI9T1X8</accession>
<dbReference type="RefSeq" id="WP_040584489.1">
    <property type="nucleotide sequence ID" value="NZ_AGBZ02000006.1"/>
</dbReference>
<dbReference type="Pfam" id="PF01935">
    <property type="entry name" value="DUF87"/>
    <property type="match status" value="1"/>
</dbReference>
<geneLocation type="plasmid" evidence="4">
    <name>pSme2</name>
</geneLocation>
<organism evidence="4 5">
    <name type="scientific">Spiroplasma melliferum KC3</name>
    <dbReference type="NCBI Taxonomy" id="570509"/>
    <lineage>
        <taxon>Bacteria</taxon>
        <taxon>Bacillati</taxon>
        <taxon>Mycoplasmatota</taxon>
        <taxon>Mollicutes</taxon>
        <taxon>Entomoplasmatales</taxon>
        <taxon>Spiroplasmataceae</taxon>
        <taxon>Spiroplasma</taxon>
    </lineage>
</organism>
<dbReference type="SUPFAM" id="SSF52540">
    <property type="entry name" value="P-loop containing nucleoside triphosphate hydrolases"/>
    <property type="match status" value="1"/>
</dbReference>
<dbReference type="Gene3D" id="3.40.50.300">
    <property type="entry name" value="P-loop containing nucleotide triphosphate hydrolases"/>
    <property type="match status" value="2"/>
</dbReference>
<feature type="transmembrane region" description="Helical" evidence="1">
    <location>
        <begin position="66"/>
        <end position="85"/>
    </location>
</feature>
<feature type="transmembrane region" description="Helical" evidence="1">
    <location>
        <begin position="20"/>
        <end position="46"/>
    </location>
</feature>
<dbReference type="InterPro" id="IPR002789">
    <property type="entry name" value="HerA_central"/>
</dbReference>
<proteinExistence type="predicted"/>
<gene>
    <name evidence="4" type="ORF">SPM_006680</name>
</gene>
<reference evidence="4 5" key="1">
    <citation type="journal article" date="2012" name="J. Proteome Res.">
        <title>Application of Spiroplasma melliferum proteogenomic profiling for the discovery of virulence factors and pathogenicity mechanisms in host-associated spiroplasmas.</title>
        <authorList>
            <person name="Alexeev D."/>
            <person name="Kostrjukova E."/>
            <person name="Aliper A."/>
            <person name="Popenko A."/>
            <person name="Bazaleev N."/>
            <person name="Tyakht A."/>
            <person name="Selezneva O."/>
            <person name="Akopian T."/>
            <person name="Prichodko E."/>
            <person name="Kondratov I."/>
            <person name="Chukin M."/>
            <person name="Demina I."/>
            <person name="Galyamina M."/>
            <person name="Kamashev D."/>
            <person name="Vanyushkina A."/>
            <person name="Ladygina V."/>
            <person name="Levitskii S."/>
            <person name="Lazarev V."/>
            <person name="Govorun V."/>
        </authorList>
    </citation>
    <scope>NUCLEOTIDE SEQUENCE [LARGE SCALE GENOMIC DNA]</scope>
    <source>
        <strain evidence="4 5">KC3</strain>
    </source>
</reference>
<keyword evidence="1" id="KW-1133">Transmembrane helix</keyword>
<keyword evidence="1" id="KW-0472">Membrane</keyword>
<evidence type="ECO:0000259" key="2">
    <source>
        <dbReference type="Pfam" id="PF01935"/>
    </source>
</evidence>
<dbReference type="InterPro" id="IPR027417">
    <property type="entry name" value="P-loop_NTPase"/>
</dbReference>
<dbReference type="Proteomes" id="UP000004057">
    <property type="component" value="Unassembled WGS sequence"/>
</dbReference>
<evidence type="ECO:0000313" key="5">
    <source>
        <dbReference type="Proteomes" id="UP000004057"/>
    </source>
</evidence>
<feature type="domain" description="TraD/TraG TraM recognition site" evidence="3">
    <location>
        <begin position="352"/>
        <end position="467"/>
    </location>
</feature>
<dbReference type="PANTHER" id="PTHR30121:SF6">
    <property type="entry name" value="SLR6007 PROTEIN"/>
    <property type="match status" value="1"/>
</dbReference>
<keyword evidence="4" id="KW-0614">Plasmid</keyword>
<evidence type="ECO:0000256" key="1">
    <source>
        <dbReference type="SAM" id="Phobius"/>
    </source>
</evidence>
<evidence type="ECO:0000259" key="3">
    <source>
        <dbReference type="Pfam" id="PF12696"/>
    </source>
</evidence>
<dbReference type="EMBL" id="AGBZ02000006">
    <property type="protein sequence ID" value="KAI91999.1"/>
    <property type="molecule type" value="Genomic_DNA"/>
</dbReference>
<protein>
    <submittedName>
        <fullName evidence="4">Uncharacterized protein</fullName>
    </submittedName>
</protein>
<sequence>MWKKIKNWRDKNISNKIFYWFIFILVIPFMLVCLINCASAIIIMFLKYHTLDFKNFYIAYADKYSWLISIVLFIIAFLFFLWFYVSHKIDNMDSPKTKQQKSNKASDKEFKTLQLKMLALNNRYGIPKNNLTQHTLLVGTTGSGKTTTLMFLVKQLTQIFKQTTIIIDGKGDIDLINKVKQLDPSAFVWEIGGTTEYNPFATKDSVVLSDKIMSLFDFSEPHYEALVNDYVLILTETLINKNIDLTLENIIKYFDISELKQLISKKNSNYEYLEKINEDDILGMRSRLNVYRQQLKISIGINNNLLELITKHKTILFSINSLMYPKLAGSVGKIIIQDLKELTTLKSVNQKINIVLDEFNVFASETIVNLINKSRSFNYQCFLSFQTINDLKTNNMNLTDTIFGNVSTIVCHNIKDPNTAEYVASVFGTQETEKLTRQLDFKNNTADMGSVRAVDEFIVHPNDLKTLKIGECYFKTTLSSGKLFIKKIAVDPTCLDGLIQHLNK</sequence>